<dbReference type="InterPro" id="IPR017871">
    <property type="entry name" value="ABC_transporter-like_CS"/>
</dbReference>
<reference evidence="5" key="1">
    <citation type="submission" date="2016-09" db="EMBL/GenBank/DDBJ databases">
        <title>Draft genome of thermotolerant cyanobacterium Desertifilum sp. strain IPPAS B-1220.</title>
        <authorList>
            <person name="Sinetova M.A."/>
            <person name="Bolakhan K."/>
            <person name="Zayadan B.K."/>
            <person name="Mironov K.S."/>
            <person name="Ustinova V."/>
            <person name="Kupriyanova E.V."/>
            <person name="Sidorov R.A."/>
            <person name="Skrypnik A.N."/>
            <person name="Gogoleva N.E."/>
            <person name="Gogolev Y.V."/>
            <person name="Los D.A."/>
        </authorList>
    </citation>
    <scope>NUCLEOTIDE SEQUENCE [LARGE SCALE GENOMIC DNA]</scope>
    <source>
        <strain evidence="5">IPPAS B-1220</strain>
    </source>
</reference>
<dbReference type="PROSITE" id="PS00211">
    <property type="entry name" value="ABC_TRANSPORTER_1"/>
    <property type="match status" value="1"/>
</dbReference>
<name>A0A1E5QI87_9CYAN</name>
<organism evidence="5">
    <name type="scientific">Desertifilum tharense IPPAS B-1220</name>
    <dbReference type="NCBI Taxonomy" id="1781255"/>
    <lineage>
        <taxon>Bacteria</taxon>
        <taxon>Bacillati</taxon>
        <taxon>Cyanobacteriota</taxon>
        <taxon>Cyanophyceae</taxon>
        <taxon>Desertifilales</taxon>
        <taxon>Desertifilaceae</taxon>
        <taxon>Desertifilum</taxon>
    </lineage>
</organism>
<evidence type="ECO:0000256" key="3">
    <source>
        <dbReference type="ARBA" id="ARBA00022840"/>
    </source>
</evidence>
<dbReference type="PANTHER" id="PTHR43776">
    <property type="entry name" value="TRANSPORT ATP-BINDING PROTEIN"/>
    <property type="match status" value="1"/>
</dbReference>
<dbReference type="EMBL" id="MJGC01000067">
    <property type="protein sequence ID" value="OEJ74331.1"/>
    <property type="molecule type" value="Genomic_DNA"/>
</dbReference>
<evidence type="ECO:0000313" key="5">
    <source>
        <dbReference type="EMBL" id="OEJ74331.1"/>
    </source>
</evidence>
<dbReference type="InterPro" id="IPR027417">
    <property type="entry name" value="P-loop_NTPase"/>
</dbReference>
<dbReference type="GO" id="GO:0005524">
    <property type="term" value="F:ATP binding"/>
    <property type="evidence" value="ECO:0007669"/>
    <property type="project" value="UniProtKB-KW"/>
</dbReference>
<dbReference type="InterPro" id="IPR003593">
    <property type="entry name" value="AAA+_ATPase"/>
</dbReference>
<evidence type="ECO:0000256" key="1">
    <source>
        <dbReference type="ARBA" id="ARBA00022448"/>
    </source>
</evidence>
<comment type="caution">
    <text evidence="5">The sequence shown here is derived from an EMBL/GenBank/DDBJ whole genome shotgun (WGS) entry which is preliminary data.</text>
</comment>
<evidence type="ECO:0000256" key="2">
    <source>
        <dbReference type="ARBA" id="ARBA00022741"/>
    </source>
</evidence>
<dbReference type="CDD" id="cd03257">
    <property type="entry name" value="ABC_NikE_OppD_transporters"/>
    <property type="match status" value="1"/>
</dbReference>
<protein>
    <submittedName>
        <fullName evidence="5">Nickel import ATP-binding protein NikE</fullName>
    </submittedName>
</protein>
<sequence>MAVLSIQNVSKTYEVRQGWRGHKHIVKALQNVSLQVEPGCCLGIVGESGAGKSTLGRMVLGLERPDRGEIWFQGQNLNPSNRGRLWAMRRDLQVVFQDSVSAVNPRLTIREIVAEPIQNYLKLSVSETTKKVEHLLEIVGLRATDADRYPHQFSGGQLQRITIARAIALNPKLIVLDEPVASLDMTIQAQILHLLADLKQQFEIAYLLISHDLAAVSFLADRLAVMYQGEIVEILDDAKQLSQLQHPYSQQLMAAQLPIHPRDRSLSSNEIRS</sequence>
<keyword evidence="1" id="KW-0813">Transport</keyword>
<dbReference type="SUPFAM" id="SSF52540">
    <property type="entry name" value="P-loop containing nucleoside triphosphate hydrolases"/>
    <property type="match status" value="1"/>
</dbReference>
<dbReference type="AlphaFoldDB" id="A0A1E5QI87"/>
<dbReference type="PROSITE" id="PS50893">
    <property type="entry name" value="ABC_TRANSPORTER_2"/>
    <property type="match status" value="1"/>
</dbReference>
<dbReference type="Pfam" id="PF00005">
    <property type="entry name" value="ABC_tran"/>
    <property type="match status" value="1"/>
</dbReference>
<feature type="domain" description="ABC transporter" evidence="4">
    <location>
        <begin position="4"/>
        <end position="253"/>
    </location>
</feature>
<dbReference type="SMART" id="SM00382">
    <property type="entry name" value="AAA"/>
    <property type="match status" value="1"/>
</dbReference>
<keyword evidence="2" id="KW-0547">Nucleotide-binding</keyword>
<proteinExistence type="predicted"/>
<dbReference type="GO" id="GO:0016887">
    <property type="term" value="F:ATP hydrolysis activity"/>
    <property type="evidence" value="ECO:0007669"/>
    <property type="project" value="InterPro"/>
</dbReference>
<dbReference type="OrthoDB" id="9802264at2"/>
<keyword evidence="3 5" id="KW-0067">ATP-binding</keyword>
<dbReference type="InterPro" id="IPR003439">
    <property type="entry name" value="ABC_transporter-like_ATP-bd"/>
</dbReference>
<dbReference type="GO" id="GO:0055085">
    <property type="term" value="P:transmembrane transport"/>
    <property type="evidence" value="ECO:0007669"/>
    <property type="project" value="UniProtKB-ARBA"/>
</dbReference>
<evidence type="ECO:0000259" key="4">
    <source>
        <dbReference type="PROSITE" id="PS50893"/>
    </source>
</evidence>
<gene>
    <name evidence="5" type="ORF">BH720_15265</name>
</gene>
<dbReference type="STRING" id="1781255.BH720_15265"/>
<accession>A0A1E5QI87</accession>
<dbReference type="InterPro" id="IPR050319">
    <property type="entry name" value="ABC_transp_ATP-bind"/>
</dbReference>
<dbReference type="Gene3D" id="3.40.50.300">
    <property type="entry name" value="P-loop containing nucleotide triphosphate hydrolases"/>
    <property type="match status" value="1"/>
</dbReference>